<keyword evidence="3 10" id="KW-0812">Transmembrane</keyword>
<dbReference type="Pfam" id="PF00153">
    <property type="entry name" value="Mito_carr"/>
    <property type="match status" value="3"/>
</dbReference>
<keyword evidence="6 10" id="KW-1133">Transmembrane helix</keyword>
<comment type="caution">
    <text evidence="12">The sequence shown here is derived from an EMBL/GenBank/DDBJ whole genome shotgun (WGS) entry which is preliminary data.</text>
</comment>
<protein>
    <recommendedName>
        <fullName evidence="10">Mitochondrial glycine transporter</fullName>
    </recommendedName>
    <alternativeName>
        <fullName evidence="10">Solute carrier family 25 member 38 homolog</fullName>
    </alternativeName>
</protein>
<dbReference type="InterPro" id="IPR023395">
    <property type="entry name" value="MCP_dom_sf"/>
</dbReference>
<evidence type="ECO:0000256" key="8">
    <source>
        <dbReference type="ARBA" id="ARBA00023136"/>
    </source>
</evidence>
<dbReference type="InterPro" id="IPR030847">
    <property type="entry name" value="Hem25/SLC25A38"/>
</dbReference>
<comment type="similarity">
    <text evidence="10">Belongs to the mitochondrial carrier (TC 2.A.29) family. SLC25A38 subfamily.</text>
</comment>
<evidence type="ECO:0000256" key="3">
    <source>
        <dbReference type="ARBA" id="ARBA00022692"/>
    </source>
</evidence>
<evidence type="ECO:0000256" key="7">
    <source>
        <dbReference type="ARBA" id="ARBA00023128"/>
    </source>
</evidence>
<feature type="repeat" description="Solcar" evidence="11">
    <location>
        <begin position="229"/>
        <end position="323"/>
    </location>
</feature>
<dbReference type="Gene3D" id="1.50.40.10">
    <property type="entry name" value="Mitochondrial carrier domain"/>
    <property type="match status" value="1"/>
</dbReference>
<name>A0A9Q3PHR4_9BASI</name>
<dbReference type="PRINTS" id="PR00926">
    <property type="entry name" value="MITOCARRIER"/>
</dbReference>
<organism evidence="12 13">
    <name type="scientific">Austropuccinia psidii MF-1</name>
    <dbReference type="NCBI Taxonomy" id="1389203"/>
    <lineage>
        <taxon>Eukaryota</taxon>
        <taxon>Fungi</taxon>
        <taxon>Dikarya</taxon>
        <taxon>Basidiomycota</taxon>
        <taxon>Pucciniomycotina</taxon>
        <taxon>Pucciniomycetes</taxon>
        <taxon>Pucciniales</taxon>
        <taxon>Sphaerophragmiaceae</taxon>
        <taxon>Austropuccinia</taxon>
    </lineage>
</organism>
<dbReference type="PANTHER" id="PTHR46181:SF3">
    <property type="entry name" value="MITOCHONDRIAL GLYCINE TRANSPORTER"/>
    <property type="match status" value="1"/>
</dbReference>
<reference evidence="12" key="1">
    <citation type="submission" date="2021-03" db="EMBL/GenBank/DDBJ databases">
        <title>Draft genome sequence of rust myrtle Austropuccinia psidii MF-1, a brazilian biotype.</title>
        <authorList>
            <person name="Quecine M.C."/>
            <person name="Pachon D.M.R."/>
            <person name="Bonatelli M.L."/>
            <person name="Correr F.H."/>
            <person name="Franceschini L.M."/>
            <person name="Leite T.F."/>
            <person name="Margarido G.R.A."/>
            <person name="Almeida C.A."/>
            <person name="Ferrarezi J.A."/>
            <person name="Labate C.A."/>
        </authorList>
    </citation>
    <scope>NUCLEOTIDE SEQUENCE</scope>
    <source>
        <strain evidence="12">MF-1</strain>
    </source>
</reference>
<evidence type="ECO:0000256" key="9">
    <source>
        <dbReference type="ARBA" id="ARBA00034060"/>
    </source>
</evidence>
<dbReference type="GO" id="GO:0015187">
    <property type="term" value="F:glycine transmembrane transporter activity"/>
    <property type="evidence" value="ECO:0007669"/>
    <property type="project" value="UniProtKB-UniRule"/>
</dbReference>
<comment type="catalytic activity">
    <reaction evidence="9 10">
        <text>glycine(in) = glycine(out)</text>
        <dbReference type="Rhea" id="RHEA:70715"/>
        <dbReference type="ChEBI" id="CHEBI:57305"/>
    </reaction>
</comment>
<evidence type="ECO:0000256" key="2">
    <source>
        <dbReference type="ARBA" id="ARBA00022448"/>
    </source>
</evidence>
<comment type="function">
    <text evidence="10">Mitochondrial glycine transporter that imports glycine into the mitochondrial matrix. Plays an important role in providing glycine for the first enzymatic step in heme biosynthesis, the condensation of glycine with succinyl-CoA to produce 5-aminolevulinate (ALA) in the miochondrial matrix.</text>
</comment>
<dbReference type="AlphaFoldDB" id="A0A9Q3PHR4"/>
<dbReference type="PANTHER" id="PTHR46181">
    <property type="entry name" value="MITOCHONDRIAL GLYCINE TRANSPORTER"/>
    <property type="match status" value="1"/>
</dbReference>
<feature type="repeat" description="Solcar" evidence="11">
    <location>
        <begin position="12"/>
        <end position="106"/>
    </location>
</feature>
<keyword evidence="5 10" id="KW-0999">Mitochondrion inner membrane</keyword>
<dbReference type="EMBL" id="AVOT02072119">
    <property type="protein sequence ID" value="MBW0562174.1"/>
    <property type="molecule type" value="Genomic_DNA"/>
</dbReference>
<keyword evidence="2 10" id="KW-0813">Transport</keyword>
<dbReference type="PROSITE" id="PS51257">
    <property type="entry name" value="PROKAR_LIPOPROTEIN"/>
    <property type="match status" value="1"/>
</dbReference>
<dbReference type="HAMAP" id="MF_03064">
    <property type="entry name" value="SLC25A38"/>
    <property type="match status" value="1"/>
</dbReference>
<sequence>MLKNQNNHSRLPSIPWHLLSGAISGLSSCVILQPFDLLKTRLQQVHIKSLNTNSYSSEKVSLPQITKQIVARDGILGLWRGTTPTVLRNVPGVALYFFTLAELRNAMSNFAIFSQPSSDLQSNPINPNLTRVILPKLSPTGDLLAGMFARSSVGFFLMPVTVIKTRFESNLYQYSTISTAFQDIIQRQGIKALWKGFLPTLLRDAPFAGIFVASYESSKRLLQPISSQPSVFHHIIPATTAAIVATLLTAPFDLIKTHLQLSSNSSTSTRSSFSSIFLILKDSLKTGHLSNSKFLFNGSGLRLIRKGLSSAIGWTIYEGLIKRWSTKP</sequence>
<proteinExistence type="inferred from homology"/>
<dbReference type="SUPFAM" id="SSF103506">
    <property type="entry name" value="Mitochondrial carrier"/>
    <property type="match status" value="1"/>
</dbReference>
<dbReference type="GO" id="GO:1904983">
    <property type="term" value="P:glycine import into mitochondrion"/>
    <property type="evidence" value="ECO:0007669"/>
    <property type="project" value="UniProtKB-UniRule"/>
</dbReference>
<dbReference type="PROSITE" id="PS50920">
    <property type="entry name" value="SOLCAR"/>
    <property type="match status" value="3"/>
</dbReference>
<keyword evidence="4 10" id="KW-0677">Repeat</keyword>
<gene>
    <name evidence="12" type="ORF">O181_101889</name>
</gene>
<comment type="subcellular location">
    <subcellularLocation>
        <location evidence="10">Mitochondrion inner membrane</location>
        <topology evidence="10">Multi-pass membrane protein</topology>
    </subcellularLocation>
    <subcellularLocation>
        <location evidence="1">Mitochondrion membrane</location>
        <topology evidence="1">Multi-pass membrane protein</topology>
    </subcellularLocation>
</comment>
<accession>A0A9Q3PHR4</accession>
<evidence type="ECO:0000256" key="1">
    <source>
        <dbReference type="ARBA" id="ARBA00004225"/>
    </source>
</evidence>
<dbReference type="InterPro" id="IPR018108">
    <property type="entry name" value="MCP_transmembrane"/>
</dbReference>
<keyword evidence="13" id="KW-1185">Reference proteome</keyword>
<evidence type="ECO:0000256" key="5">
    <source>
        <dbReference type="ARBA" id="ARBA00022792"/>
    </source>
</evidence>
<evidence type="ECO:0000313" key="13">
    <source>
        <dbReference type="Proteomes" id="UP000765509"/>
    </source>
</evidence>
<evidence type="ECO:0000256" key="11">
    <source>
        <dbReference type="PROSITE-ProRule" id="PRU00282"/>
    </source>
</evidence>
<feature type="repeat" description="Solcar" evidence="11">
    <location>
        <begin position="137"/>
        <end position="221"/>
    </location>
</feature>
<evidence type="ECO:0000256" key="6">
    <source>
        <dbReference type="ARBA" id="ARBA00022989"/>
    </source>
</evidence>
<evidence type="ECO:0000256" key="10">
    <source>
        <dbReference type="HAMAP-Rule" id="MF_03064"/>
    </source>
</evidence>
<dbReference type="OrthoDB" id="1924968at2759"/>
<keyword evidence="7 10" id="KW-0496">Mitochondrion</keyword>
<evidence type="ECO:0000256" key="4">
    <source>
        <dbReference type="ARBA" id="ARBA00022737"/>
    </source>
</evidence>
<keyword evidence="8 10" id="KW-0472">Membrane</keyword>
<dbReference type="GO" id="GO:0005743">
    <property type="term" value="C:mitochondrial inner membrane"/>
    <property type="evidence" value="ECO:0007669"/>
    <property type="project" value="UniProtKB-SubCell"/>
</dbReference>
<dbReference type="InterPro" id="IPR002067">
    <property type="entry name" value="MCP"/>
</dbReference>
<evidence type="ECO:0000313" key="12">
    <source>
        <dbReference type="EMBL" id="MBW0562174.1"/>
    </source>
</evidence>
<dbReference type="Proteomes" id="UP000765509">
    <property type="component" value="Unassembled WGS sequence"/>
</dbReference>